<evidence type="ECO:0000256" key="7">
    <source>
        <dbReference type="SAM" id="SignalP"/>
    </source>
</evidence>
<evidence type="ECO:0000256" key="6">
    <source>
        <dbReference type="ARBA" id="ARBA00023157"/>
    </source>
</evidence>
<dbReference type="GO" id="GO:0004867">
    <property type="term" value="F:serine-type endopeptidase inhibitor activity"/>
    <property type="evidence" value="ECO:0007669"/>
    <property type="project" value="UniProtKB-KW"/>
</dbReference>
<dbReference type="InterPro" id="IPR023549">
    <property type="entry name" value="Subtilisin_inhibitor"/>
</dbReference>
<dbReference type="PROSITE" id="PS00999">
    <property type="entry name" value="SSI"/>
    <property type="match status" value="1"/>
</dbReference>
<dbReference type="SUPFAM" id="SSF55399">
    <property type="entry name" value="Subtilisin inhibitor"/>
    <property type="match status" value="1"/>
</dbReference>
<dbReference type="KEGG" id="sxn:IAG42_17270"/>
<feature type="signal peptide" evidence="7">
    <location>
        <begin position="1"/>
        <end position="42"/>
    </location>
</feature>
<evidence type="ECO:0000313" key="10">
    <source>
        <dbReference type="Proteomes" id="UP000516428"/>
    </source>
</evidence>
<dbReference type="Proteomes" id="UP000516428">
    <property type="component" value="Chromosome"/>
</dbReference>
<protein>
    <recommendedName>
        <fullName evidence="8">Subtilisin inhibitor domain-containing protein</fullName>
    </recommendedName>
</protein>
<keyword evidence="10" id="KW-1185">Reference proteome</keyword>
<comment type="similarity">
    <text evidence="2">Belongs to the protease inhibitor I16 (SSI) family.</text>
</comment>
<evidence type="ECO:0000256" key="3">
    <source>
        <dbReference type="ARBA" id="ARBA00022525"/>
    </source>
</evidence>
<keyword evidence="7" id="KW-0732">Signal</keyword>
<proteinExistence type="inferred from homology"/>
<keyword evidence="5" id="KW-0722">Serine protease inhibitor</keyword>
<dbReference type="GO" id="GO:0005576">
    <property type="term" value="C:extracellular region"/>
    <property type="evidence" value="ECO:0007669"/>
    <property type="project" value="UniProtKB-SubCell"/>
</dbReference>
<sequence length="176" mass="17944">MLLRRFSSRTSASPSRTAARLLLTAAASAAALGASLPAAAHADTGPIRTAPGPVGLLDGLLPQGPAAAPDQLRLTVSDSGNGNDGRYELRCAPAGGTHPDAAAACARLDEIENEGQDPFAPAAKDQLCTMQYGGPATAHITGTWHGRPVDASYSLADGCQIARWRQLSPVLPATAP</sequence>
<accession>A0A7H1B8X1</accession>
<dbReference type="RefSeq" id="WP_188337874.1">
    <property type="nucleotide sequence ID" value="NZ_CP061281.1"/>
</dbReference>
<keyword evidence="3" id="KW-0964">Secreted</keyword>
<evidence type="ECO:0000259" key="8">
    <source>
        <dbReference type="Pfam" id="PF00720"/>
    </source>
</evidence>
<dbReference type="Gene3D" id="3.30.350.10">
    <property type="entry name" value="Subtilisin inhibitor-like"/>
    <property type="match status" value="1"/>
</dbReference>
<feature type="domain" description="Subtilisin inhibitor" evidence="8">
    <location>
        <begin position="69"/>
        <end position="152"/>
    </location>
</feature>
<dbReference type="InterPro" id="IPR036819">
    <property type="entry name" value="Subtilisin_inhibitor-like_sf"/>
</dbReference>
<gene>
    <name evidence="9" type="ORF">IAG42_17270</name>
</gene>
<dbReference type="InterPro" id="IPR020054">
    <property type="entry name" value="Prot_inh_SSI_I16_CS"/>
</dbReference>
<dbReference type="AlphaFoldDB" id="A0A7H1B8X1"/>
<name>A0A7H1B8X1_9ACTN</name>
<dbReference type="EMBL" id="CP061281">
    <property type="protein sequence ID" value="QNS05176.1"/>
    <property type="molecule type" value="Genomic_DNA"/>
</dbReference>
<evidence type="ECO:0000256" key="1">
    <source>
        <dbReference type="ARBA" id="ARBA00004613"/>
    </source>
</evidence>
<organism evidence="9 10">
    <name type="scientific">Streptomyces xanthii</name>
    <dbReference type="NCBI Taxonomy" id="2768069"/>
    <lineage>
        <taxon>Bacteria</taxon>
        <taxon>Bacillati</taxon>
        <taxon>Actinomycetota</taxon>
        <taxon>Actinomycetes</taxon>
        <taxon>Kitasatosporales</taxon>
        <taxon>Streptomycetaceae</taxon>
        <taxon>Streptomyces</taxon>
    </lineage>
</organism>
<evidence type="ECO:0000313" key="9">
    <source>
        <dbReference type="EMBL" id="QNS05176.1"/>
    </source>
</evidence>
<keyword evidence="6" id="KW-1015">Disulfide bond</keyword>
<evidence type="ECO:0000256" key="4">
    <source>
        <dbReference type="ARBA" id="ARBA00022690"/>
    </source>
</evidence>
<feature type="chain" id="PRO_5028946982" description="Subtilisin inhibitor domain-containing protein" evidence="7">
    <location>
        <begin position="43"/>
        <end position="176"/>
    </location>
</feature>
<keyword evidence="4" id="KW-0646">Protease inhibitor</keyword>
<dbReference type="Pfam" id="PF00720">
    <property type="entry name" value="SSI"/>
    <property type="match status" value="1"/>
</dbReference>
<comment type="subcellular location">
    <subcellularLocation>
        <location evidence="1">Secreted</location>
    </subcellularLocation>
</comment>
<evidence type="ECO:0000256" key="2">
    <source>
        <dbReference type="ARBA" id="ARBA00010472"/>
    </source>
</evidence>
<reference evidence="9 10" key="1">
    <citation type="submission" date="2020-09" db="EMBL/GenBank/DDBJ databases">
        <title>A novel species.</title>
        <authorList>
            <person name="Gao J."/>
        </authorList>
    </citation>
    <scope>NUCLEOTIDE SEQUENCE [LARGE SCALE GENOMIC DNA]</scope>
    <source>
        <strain evidence="9 10">CRXT-Y-14</strain>
    </source>
</reference>
<evidence type="ECO:0000256" key="5">
    <source>
        <dbReference type="ARBA" id="ARBA00022900"/>
    </source>
</evidence>